<gene>
    <name evidence="6" type="ORF">RRG08_065587</name>
</gene>
<dbReference type="Pfam" id="PF04430">
    <property type="entry name" value="DUF498"/>
    <property type="match status" value="1"/>
</dbReference>
<dbReference type="GO" id="GO:0032981">
    <property type="term" value="P:mitochondrial respiratory chain complex I assembly"/>
    <property type="evidence" value="ECO:0007669"/>
    <property type="project" value="InterPro"/>
</dbReference>
<evidence type="ECO:0000313" key="6">
    <source>
        <dbReference type="EMBL" id="KAK3751681.1"/>
    </source>
</evidence>
<evidence type="ECO:0000256" key="3">
    <source>
        <dbReference type="ARBA" id="ARBA00023128"/>
    </source>
</evidence>
<dbReference type="InterPro" id="IPR034095">
    <property type="entry name" value="NDUF3"/>
</dbReference>
<name>A0AAE0YN96_9GAST</name>
<proteinExistence type="inferred from homology"/>
<dbReference type="CDD" id="cd05125">
    <property type="entry name" value="Mth938_2P1-like"/>
    <property type="match status" value="1"/>
</dbReference>
<dbReference type="AlphaFoldDB" id="A0AAE0YN96"/>
<keyword evidence="7" id="KW-1185">Reference proteome</keyword>
<feature type="compositionally biased region" description="Basic and acidic residues" evidence="5">
    <location>
        <begin position="273"/>
        <end position="302"/>
    </location>
</feature>
<dbReference type="GO" id="GO:0005743">
    <property type="term" value="C:mitochondrial inner membrane"/>
    <property type="evidence" value="ECO:0007669"/>
    <property type="project" value="TreeGrafter"/>
</dbReference>
<keyword evidence="3" id="KW-0496">Mitochondrion</keyword>
<dbReference type="SUPFAM" id="SSF64076">
    <property type="entry name" value="MTH938-like"/>
    <property type="match status" value="1"/>
</dbReference>
<comment type="caution">
    <text evidence="6">The sequence shown here is derived from an EMBL/GenBank/DDBJ whole genome shotgun (WGS) entry which is preliminary data.</text>
</comment>
<evidence type="ECO:0000256" key="5">
    <source>
        <dbReference type="SAM" id="MobiDB-lite"/>
    </source>
</evidence>
<dbReference type="PANTHER" id="PTHR21192:SF2">
    <property type="entry name" value="NADH DEHYDROGENASE [UBIQUINONE] 1 ALPHA SUBCOMPLEX ASSEMBLY FACTOR 3"/>
    <property type="match status" value="1"/>
</dbReference>
<accession>A0AAE0YN96</accession>
<evidence type="ECO:0000313" key="7">
    <source>
        <dbReference type="Proteomes" id="UP001283361"/>
    </source>
</evidence>
<organism evidence="6 7">
    <name type="scientific">Elysia crispata</name>
    <name type="common">lettuce slug</name>
    <dbReference type="NCBI Taxonomy" id="231223"/>
    <lineage>
        <taxon>Eukaryota</taxon>
        <taxon>Metazoa</taxon>
        <taxon>Spiralia</taxon>
        <taxon>Lophotrochozoa</taxon>
        <taxon>Mollusca</taxon>
        <taxon>Gastropoda</taxon>
        <taxon>Heterobranchia</taxon>
        <taxon>Euthyneura</taxon>
        <taxon>Panpulmonata</taxon>
        <taxon>Sacoglossa</taxon>
        <taxon>Placobranchoidea</taxon>
        <taxon>Plakobranchidae</taxon>
        <taxon>Elysia</taxon>
    </lineage>
</organism>
<comment type="subcellular location">
    <subcellularLocation>
        <location evidence="1">Mitochondrion</location>
    </subcellularLocation>
</comment>
<reference evidence="6" key="1">
    <citation type="journal article" date="2023" name="G3 (Bethesda)">
        <title>A reference genome for the long-term kleptoplast-retaining sea slug Elysia crispata morphotype clarki.</title>
        <authorList>
            <person name="Eastman K.E."/>
            <person name="Pendleton A.L."/>
            <person name="Shaikh M.A."/>
            <person name="Suttiyut T."/>
            <person name="Ogas R."/>
            <person name="Tomko P."/>
            <person name="Gavelis G."/>
            <person name="Widhalm J.R."/>
            <person name="Wisecaver J.H."/>
        </authorList>
    </citation>
    <scope>NUCLEOTIDE SEQUENCE</scope>
    <source>
        <strain evidence="6">ECLA1</strain>
    </source>
</reference>
<comment type="similarity">
    <text evidence="4">Belongs to the NDUFAF3 family.</text>
</comment>
<dbReference type="EMBL" id="JAWDGP010005809">
    <property type="protein sequence ID" value="KAK3751681.1"/>
    <property type="molecule type" value="Genomic_DNA"/>
</dbReference>
<evidence type="ECO:0000256" key="4">
    <source>
        <dbReference type="ARBA" id="ARBA00049984"/>
    </source>
</evidence>
<evidence type="ECO:0000256" key="2">
    <source>
        <dbReference type="ARBA" id="ARBA00021776"/>
    </source>
</evidence>
<sequence>MIILTEKRKEKADDSYFGSTDTDRKFQLSYESDQDCEEEILRIIMISLRLLRPLCSRKIPKITCTSIRHHNFDGETYSKSSLSLITKEDDSQNYIAAYNAYGFRLTSGFHILGPCALFPKAVLHWSVPRAEKITPESLSLFCLLYPKLDILILGKGDWDAKVDKSIIKYLRSNRINVEILPTEQACSTFNFLNSEHRVVAAALIPPQQLDLPMADEYILHDEHTPIPSDNENLDDHPQITRTMESFKKQGFLNTVAENERKKRSLSFGPFANRGKDGKESEEKEENKGDDHTNKHTDTSEKK</sequence>
<protein>
    <recommendedName>
        <fullName evidence="2">NADH dehydrogenase [ubiquinone] 1 alpha subcomplex assembly factor 3</fullName>
    </recommendedName>
</protein>
<dbReference type="PANTHER" id="PTHR21192">
    <property type="entry name" value="NUCLEAR PROTEIN E3-3"/>
    <property type="match status" value="1"/>
</dbReference>
<dbReference type="InterPro" id="IPR007523">
    <property type="entry name" value="NDUFAF3/AAMDC"/>
</dbReference>
<dbReference type="InterPro" id="IPR036748">
    <property type="entry name" value="MTH938-like_sf"/>
</dbReference>
<feature type="region of interest" description="Disordered" evidence="5">
    <location>
        <begin position="252"/>
        <end position="302"/>
    </location>
</feature>
<evidence type="ECO:0000256" key="1">
    <source>
        <dbReference type="ARBA" id="ARBA00004173"/>
    </source>
</evidence>
<dbReference type="Gene3D" id="3.40.1230.10">
    <property type="entry name" value="MTH938-like"/>
    <property type="match status" value="1"/>
</dbReference>
<dbReference type="Proteomes" id="UP001283361">
    <property type="component" value="Unassembled WGS sequence"/>
</dbReference>